<dbReference type="InterPro" id="IPR045169">
    <property type="entry name" value="NO2/SO3_Rdtase_4Fe4S_prot"/>
</dbReference>
<evidence type="ECO:0000313" key="18">
    <source>
        <dbReference type="Proteomes" id="UP000193498"/>
    </source>
</evidence>
<keyword evidence="13" id="KW-0411">Iron-sulfur</keyword>
<keyword evidence="10" id="KW-0521">NADP</keyword>
<gene>
    <name evidence="17" type="ORF">K493DRAFT_313182</name>
</gene>
<dbReference type="InterPro" id="IPR008254">
    <property type="entry name" value="Flavodoxin/NO_synth"/>
</dbReference>
<evidence type="ECO:0000256" key="11">
    <source>
        <dbReference type="ARBA" id="ARBA00023002"/>
    </source>
</evidence>
<keyword evidence="7" id="KW-0028">Amino-acid biosynthesis</keyword>
<dbReference type="InterPro" id="IPR001094">
    <property type="entry name" value="Flavdoxin-like"/>
</dbReference>
<dbReference type="PRINTS" id="PR00369">
    <property type="entry name" value="FLAVODOXIN"/>
</dbReference>
<dbReference type="Pfam" id="PF01855">
    <property type="entry name" value="POR_N"/>
    <property type="match status" value="1"/>
</dbReference>
<dbReference type="GO" id="GO:0050661">
    <property type="term" value="F:NADP binding"/>
    <property type="evidence" value="ECO:0007669"/>
    <property type="project" value="InterPro"/>
</dbReference>
<dbReference type="Gene3D" id="3.40.50.360">
    <property type="match status" value="1"/>
</dbReference>
<evidence type="ECO:0000256" key="9">
    <source>
        <dbReference type="ARBA" id="ARBA00022723"/>
    </source>
</evidence>
<dbReference type="FunFam" id="3.40.50.360:FF:000016">
    <property type="entry name" value="Sulfite reductase subunit beta"/>
    <property type="match status" value="1"/>
</dbReference>
<dbReference type="SUPFAM" id="SSF52518">
    <property type="entry name" value="Thiamin diphosphate-binding fold (THDP-binding)"/>
    <property type="match status" value="2"/>
</dbReference>
<dbReference type="NCBIfam" id="TIGR02041">
    <property type="entry name" value="CysI"/>
    <property type="match status" value="1"/>
</dbReference>
<dbReference type="FunCoup" id="A0A1Y1YPT8">
    <property type="interactions" value="38"/>
</dbReference>
<protein>
    <recommendedName>
        <fullName evidence="5">assimilatory sulfite reductase (NADPH)</fullName>
        <ecNumber evidence="5">1.8.1.2</ecNumber>
    </recommendedName>
</protein>
<name>A0A1Y1YPT8_9FUNG</name>
<feature type="domain" description="Flavodoxin-like" evidence="16">
    <location>
        <begin position="765"/>
        <end position="913"/>
    </location>
</feature>
<dbReference type="FunFam" id="3.30.413.10:FF:000004">
    <property type="entry name" value="Sulfite reductase [NADPH] hemoprotein beta-component"/>
    <property type="match status" value="1"/>
</dbReference>
<dbReference type="SUPFAM" id="SSF56014">
    <property type="entry name" value="Nitrite and sulphite reductase 4Fe-4S domain-like"/>
    <property type="match status" value="2"/>
</dbReference>
<dbReference type="SUPFAM" id="SSF52218">
    <property type="entry name" value="Flavoproteins"/>
    <property type="match status" value="1"/>
</dbReference>
<comment type="pathway">
    <text evidence="3">Sulfur metabolism; hydrogen sulfide biosynthesis; hydrogen sulfide from sulfite (NADPH route): step 1/1.</text>
</comment>
<dbReference type="PROSITE" id="PS00365">
    <property type="entry name" value="NIR_SIR"/>
    <property type="match status" value="1"/>
</dbReference>
<dbReference type="InterPro" id="IPR005117">
    <property type="entry name" value="NiRdtase/SiRdtase_haem-b_fer"/>
</dbReference>
<evidence type="ECO:0000313" key="17">
    <source>
        <dbReference type="EMBL" id="ORX99594.1"/>
    </source>
</evidence>
<evidence type="ECO:0000256" key="13">
    <source>
        <dbReference type="ARBA" id="ARBA00023014"/>
    </source>
</evidence>
<dbReference type="PANTHER" id="PTHR11493:SF47">
    <property type="entry name" value="SULFITE REDUCTASE [NADPH] SUBUNIT BETA"/>
    <property type="match status" value="1"/>
</dbReference>
<evidence type="ECO:0000256" key="12">
    <source>
        <dbReference type="ARBA" id="ARBA00023004"/>
    </source>
</evidence>
<evidence type="ECO:0000256" key="7">
    <source>
        <dbReference type="ARBA" id="ARBA00022605"/>
    </source>
</evidence>
<sequence>MPGLENVFSGESAASRIAYAFSDAILVVQSTKEKPSFYTGIEDLIQKQVNNITGVSPEVVLVQSTGDIAAEYRNLSKKHSRVSLYTSSKNLLRLIPFLYQLSSERVPAVLHVAAESRDVLGASPFGDYSDLMAVRDTGVAMLGSHTVQDCYNLSVIAYLSSLKSKIPFIHFFDSQHLSHKNSSVDLLADDVLASLTELIVEPVAESNDQVAESESEIAESSSPVKSYNASRAVINQSEVLETVTNLMASLEATFNKSYSPITYSGNPEAELAIVALGASVSVVEDGLIKLSAQEKFGLVKVYLFRPWAEADFLGLVPKNIKKIAVLEQSSDSSNIWGPLFLDTTTCFQSAQWNSTSPHIISGHYGGPLRDFTADMVNGLVDTLQSRDSASHFQLGAKQQNGVVKESQISAEQSGWANLPENAAELPYLKLLSHLFGERLRVVNASRSASVWSATSTVPTSSPEFGFGVIVAEIQERTRLAEKVTSLLKDNSVAISEELHVALTSWVLHRNDSGESKKIAQSLKPLLEAEHSKHAVLEEVYNYQQSQQLSKPASWLVGSDEWAFDIGNSGVHHVISSGENVNMLIVDTTPYTEKDRWVAEKRKKDIGLYAMNYGKVYVASVAVYSSYTQVLHALMEAEAYDGPSVVLAYMPINSEEGEKGRNPITVLKETKLAVDTGYWPLYRWNPSLEKQGLDSFILDSEKIKADLQKFLARENQLNILANAKPILAKSLESSVEHEIRERHTSLVKEAKSAFSKLLNGLNGPPLLILVSSDGGNAATLAKRLDRNAKCRGMNSRILGMDEFPAEDLGLETNVVFIISTAGQGEFPTNGREFWKVLSSTDLALKDTNFSVFGLGDSHYWPRPEDHIFYNKPAKDVNNRLFELGAVRFAPLGLGDDQDADGFETGYQEWEPKLWEALGVNIIEGAGPAEEPTITDDQMKTGSNFLRGSIAEGLADTSTGALCETDTKLTKFHGIYQQDDRDLREERQKQGLEKAYSFMVRVRLPGGIATPEQWLAMDDIATDLANGTLKLTTRQTFQLHGVLKRNLKNSIRDINKALMDTLAACGDVNRNVMCSPNPDSTPVHREVFEFSKNLSEHLLPQTSAYHEIWLSDSVVGGNAIQDYEPLYGPTYLPRKFKIAVAIPPSNDVDVFAHCLGYIAIIEDGKLLGYNVTVGGGMGMTHNNKKTFPRLAEVMGFCTPEQAIEVGEKVMLVQRDYGVRTNRKHARLKYTIDDRGLDWFRGEVEERLGYKLQPARPYEFAHNGDRYGWRRDDTGTWQFGMFLENGRIKDTPDFMWKTGLREIAKAHKGLFRITPNQNLILAGVTDEELPKMKELLRQYNLDNVNHSGLRLGSMACVALPTCGLAMAESERYLPSLITKVDKVIEEAGLRDDSITIRMTGCPNGCARPYVAEIAFVGKAPGTYNLYLGGGHAGQRLNKLYKESIQEEEIIQVLTPLIKHYALEREDGEKFGDFVIRKKYIKATIQGSDFHDL</sequence>
<evidence type="ECO:0000256" key="5">
    <source>
        <dbReference type="ARBA" id="ARBA00012604"/>
    </source>
</evidence>
<keyword evidence="14" id="KW-0198">Cysteine biosynthesis</keyword>
<dbReference type="InterPro" id="IPR006066">
    <property type="entry name" value="NO2/SO3_Rdtase_FeS/sirohaem_BS"/>
</dbReference>
<evidence type="ECO:0000259" key="16">
    <source>
        <dbReference type="PROSITE" id="PS50902"/>
    </source>
</evidence>
<dbReference type="SUPFAM" id="SSF55124">
    <property type="entry name" value="Nitrite/Sulfite reductase N-terminal domain-like"/>
    <property type="match status" value="2"/>
</dbReference>
<dbReference type="NCBIfam" id="NF010029">
    <property type="entry name" value="PRK13504.1"/>
    <property type="match status" value="1"/>
</dbReference>
<keyword evidence="11" id="KW-0560">Oxidoreductase</keyword>
<accession>A0A1Y1YPT8</accession>
<dbReference type="PRINTS" id="PR00397">
    <property type="entry name" value="SIROHAEM"/>
</dbReference>
<dbReference type="InterPro" id="IPR011786">
    <property type="entry name" value="CysI"/>
</dbReference>
<dbReference type="Gene3D" id="3.40.50.970">
    <property type="match status" value="2"/>
</dbReference>
<dbReference type="Pfam" id="PF00258">
    <property type="entry name" value="Flavodoxin_1"/>
    <property type="match status" value="1"/>
</dbReference>
<comment type="caution">
    <text evidence="17">The sequence shown here is derived from an EMBL/GenBank/DDBJ whole genome shotgun (WGS) entry which is preliminary data.</text>
</comment>
<dbReference type="GO" id="GO:0019344">
    <property type="term" value="P:cysteine biosynthetic process"/>
    <property type="evidence" value="ECO:0007669"/>
    <property type="project" value="UniProtKB-KW"/>
</dbReference>
<keyword evidence="12" id="KW-0408">Iron</keyword>
<dbReference type="GO" id="GO:0009337">
    <property type="term" value="C:sulfite reductase complex (NADPH)"/>
    <property type="evidence" value="ECO:0007669"/>
    <property type="project" value="InterPro"/>
</dbReference>
<comment type="cofactor">
    <cofactor evidence="1">
        <name>siroheme</name>
        <dbReference type="ChEBI" id="CHEBI:60052"/>
    </cofactor>
</comment>
<dbReference type="InterPro" id="IPR002880">
    <property type="entry name" value="Pyrv_Fd/Flavodoxin_OxRdtase_N"/>
</dbReference>
<organism evidence="17 18">
    <name type="scientific">Basidiobolus meristosporus CBS 931.73</name>
    <dbReference type="NCBI Taxonomy" id="1314790"/>
    <lineage>
        <taxon>Eukaryota</taxon>
        <taxon>Fungi</taxon>
        <taxon>Fungi incertae sedis</taxon>
        <taxon>Zoopagomycota</taxon>
        <taxon>Entomophthoromycotina</taxon>
        <taxon>Basidiobolomycetes</taxon>
        <taxon>Basidiobolales</taxon>
        <taxon>Basidiobolaceae</taxon>
        <taxon>Basidiobolus</taxon>
    </lineage>
</organism>
<dbReference type="InterPro" id="IPR029039">
    <property type="entry name" value="Flavoprotein-like_sf"/>
</dbReference>
<comment type="cofactor">
    <cofactor evidence="2">
        <name>[4Fe-4S] cluster</name>
        <dbReference type="ChEBI" id="CHEBI:49883"/>
    </cofactor>
</comment>
<dbReference type="FunFam" id="3.40.50.920:FF:000007">
    <property type="entry name" value="Pyruvate:ferredoxin (Flavodoxin) oxidoreductase"/>
    <property type="match status" value="1"/>
</dbReference>
<dbReference type="Proteomes" id="UP000193498">
    <property type="component" value="Unassembled WGS sequence"/>
</dbReference>
<dbReference type="Pfam" id="PF03460">
    <property type="entry name" value="NIR_SIR_ferr"/>
    <property type="match status" value="2"/>
</dbReference>
<dbReference type="PANTHER" id="PTHR11493">
    <property type="entry name" value="SULFITE REDUCTASE [NADPH] SUBUNIT BETA-RELATED"/>
    <property type="match status" value="1"/>
</dbReference>
<dbReference type="HAMAP" id="MF_01540">
    <property type="entry name" value="CysI"/>
    <property type="match status" value="1"/>
</dbReference>
<keyword evidence="8" id="KW-0349">Heme</keyword>
<keyword evidence="9" id="KW-0479">Metal-binding</keyword>
<keyword evidence="6" id="KW-0004">4Fe-4S</keyword>
<dbReference type="GO" id="GO:0020037">
    <property type="term" value="F:heme binding"/>
    <property type="evidence" value="ECO:0007669"/>
    <property type="project" value="InterPro"/>
</dbReference>
<comment type="catalytic activity">
    <reaction evidence="15">
        <text>hydrogen sulfide + 3 NADP(+) + 3 H2O = sulfite + 3 NADPH + 4 H(+)</text>
        <dbReference type="Rhea" id="RHEA:13801"/>
        <dbReference type="ChEBI" id="CHEBI:15377"/>
        <dbReference type="ChEBI" id="CHEBI:15378"/>
        <dbReference type="ChEBI" id="CHEBI:17359"/>
        <dbReference type="ChEBI" id="CHEBI:29919"/>
        <dbReference type="ChEBI" id="CHEBI:57783"/>
        <dbReference type="ChEBI" id="CHEBI:58349"/>
        <dbReference type="EC" id="1.8.1.2"/>
    </reaction>
</comment>
<dbReference type="InterPro" id="IPR045854">
    <property type="entry name" value="NO2/SO3_Rdtase_4Fe4S_sf"/>
</dbReference>
<dbReference type="InterPro" id="IPR009014">
    <property type="entry name" value="Transketo_C/PFOR_II"/>
</dbReference>
<evidence type="ECO:0000256" key="10">
    <source>
        <dbReference type="ARBA" id="ARBA00022857"/>
    </source>
</evidence>
<dbReference type="EMBL" id="MCFE01000095">
    <property type="protein sequence ID" value="ORX99594.1"/>
    <property type="molecule type" value="Genomic_DNA"/>
</dbReference>
<evidence type="ECO:0000256" key="14">
    <source>
        <dbReference type="ARBA" id="ARBA00023192"/>
    </source>
</evidence>
<dbReference type="InterPro" id="IPR036136">
    <property type="entry name" value="Nit/Sulf_reduc_fer-like_dom_sf"/>
</dbReference>
<evidence type="ECO:0000256" key="2">
    <source>
        <dbReference type="ARBA" id="ARBA00001966"/>
    </source>
</evidence>
<dbReference type="Gene3D" id="3.40.50.920">
    <property type="match status" value="1"/>
</dbReference>
<dbReference type="PROSITE" id="PS50902">
    <property type="entry name" value="FLAVODOXIN_LIKE"/>
    <property type="match status" value="1"/>
</dbReference>
<dbReference type="EC" id="1.8.1.2" evidence="5"/>
<dbReference type="InterPro" id="IPR029061">
    <property type="entry name" value="THDP-binding"/>
</dbReference>
<dbReference type="GO" id="GO:0004783">
    <property type="term" value="F:sulfite reductase (NADPH) activity"/>
    <property type="evidence" value="ECO:0007669"/>
    <property type="project" value="UniProtKB-EC"/>
</dbReference>
<evidence type="ECO:0000256" key="6">
    <source>
        <dbReference type="ARBA" id="ARBA00022485"/>
    </source>
</evidence>
<dbReference type="GO" id="GO:0010181">
    <property type="term" value="F:FMN binding"/>
    <property type="evidence" value="ECO:0007669"/>
    <property type="project" value="InterPro"/>
</dbReference>
<dbReference type="GO" id="GO:0050311">
    <property type="term" value="F:sulfite reductase (ferredoxin) activity"/>
    <property type="evidence" value="ECO:0007669"/>
    <property type="project" value="TreeGrafter"/>
</dbReference>
<comment type="similarity">
    <text evidence="4">Belongs to the nitrite and sulfite reductase 4Fe-4S domain family.</text>
</comment>
<proteinExistence type="inferred from homology"/>
<dbReference type="OrthoDB" id="1688044at2759"/>
<dbReference type="SUPFAM" id="SSF52922">
    <property type="entry name" value="TK C-terminal domain-like"/>
    <property type="match status" value="1"/>
</dbReference>
<dbReference type="STRING" id="1314790.A0A1Y1YPT8"/>
<evidence type="ECO:0000256" key="3">
    <source>
        <dbReference type="ARBA" id="ARBA00004774"/>
    </source>
</evidence>
<evidence type="ECO:0000256" key="1">
    <source>
        <dbReference type="ARBA" id="ARBA00001929"/>
    </source>
</evidence>
<dbReference type="GO" id="GO:0000103">
    <property type="term" value="P:sulfate assimilation"/>
    <property type="evidence" value="ECO:0007669"/>
    <property type="project" value="UniProtKB-ARBA"/>
</dbReference>
<evidence type="ECO:0000256" key="4">
    <source>
        <dbReference type="ARBA" id="ARBA00010429"/>
    </source>
</evidence>
<dbReference type="GO" id="GO:0051539">
    <property type="term" value="F:4 iron, 4 sulfur cluster binding"/>
    <property type="evidence" value="ECO:0007669"/>
    <property type="project" value="UniProtKB-KW"/>
</dbReference>
<dbReference type="FunFam" id="3.30.413.10:FF:000003">
    <property type="entry name" value="Sulfite reductase [NADPH] hemoprotein beta-component"/>
    <property type="match status" value="1"/>
</dbReference>
<dbReference type="Gene3D" id="3.30.413.10">
    <property type="entry name" value="Sulfite Reductase Hemoprotein, domain 1"/>
    <property type="match status" value="2"/>
</dbReference>
<evidence type="ECO:0000256" key="8">
    <source>
        <dbReference type="ARBA" id="ARBA00022617"/>
    </source>
</evidence>
<dbReference type="InterPro" id="IPR006067">
    <property type="entry name" value="NO2/SO3_Rdtase_4Fe4S_dom"/>
</dbReference>
<dbReference type="InParanoid" id="A0A1Y1YPT8"/>
<dbReference type="GO" id="GO:0046872">
    <property type="term" value="F:metal ion binding"/>
    <property type="evidence" value="ECO:0007669"/>
    <property type="project" value="UniProtKB-KW"/>
</dbReference>
<reference evidence="17 18" key="1">
    <citation type="submission" date="2016-07" db="EMBL/GenBank/DDBJ databases">
        <title>Pervasive Adenine N6-methylation of Active Genes in Fungi.</title>
        <authorList>
            <consortium name="DOE Joint Genome Institute"/>
            <person name="Mondo S.J."/>
            <person name="Dannebaum R.O."/>
            <person name="Kuo R.C."/>
            <person name="Labutti K."/>
            <person name="Haridas S."/>
            <person name="Kuo A."/>
            <person name="Salamov A."/>
            <person name="Ahrendt S.R."/>
            <person name="Lipzen A."/>
            <person name="Sullivan W."/>
            <person name="Andreopoulos W.B."/>
            <person name="Clum A."/>
            <person name="Lindquist E."/>
            <person name="Daum C."/>
            <person name="Ramamoorthy G.K."/>
            <person name="Gryganskyi A."/>
            <person name="Culley D."/>
            <person name="Magnuson J.K."/>
            <person name="James T.Y."/>
            <person name="O'Malley M.A."/>
            <person name="Stajich J.E."/>
            <person name="Spatafora J.W."/>
            <person name="Visel A."/>
            <person name="Grigoriev I.V."/>
        </authorList>
    </citation>
    <scope>NUCLEOTIDE SEQUENCE [LARGE SCALE GENOMIC DNA]</scope>
    <source>
        <strain evidence="17 18">CBS 931.73</strain>
    </source>
</reference>
<keyword evidence="18" id="KW-1185">Reference proteome</keyword>
<dbReference type="CDD" id="cd07034">
    <property type="entry name" value="TPP_PYR_PFOR_IOR-alpha_like"/>
    <property type="match status" value="1"/>
</dbReference>
<dbReference type="Pfam" id="PF01077">
    <property type="entry name" value="NIR_SIR"/>
    <property type="match status" value="1"/>
</dbReference>
<evidence type="ECO:0000256" key="15">
    <source>
        <dbReference type="ARBA" id="ARBA00052219"/>
    </source>
</evidence>